<evidence type="ECO:0000313" key="11">
    <source>
        <dbReference type="EMBL" id="CAG8488593.1"/>
    </source>
</evidence>
<accession>A0ABM8VZU4</accession>
<dbReference type="PANTHER" id="PTHR33540">
    <property type="entry name" value="TRNA THREONYLCARBAMOYLADENOSINE BIOSYNTHESIS PROTEIN TSAE"/>
    <property type="match status" value="1"/>
</dbReference>
<keyword evidence="4" id="KW-0963">Cytoplasm</keyword>
<evidence type="ECO:0000313" key="12">
    <source>
        <dbReference type="Proteomes" id="UP000789901"/>
    </source>
</evidence>
<comment type="caution">
    <text evidence="11">The sequence shown here is derived from an EMBL/GenBank/DDBJ whole genome shotgun (WGS) entry which is preliminary data.</text>
</comment>
<dbReference type="EMBL" id="CAJVQB010000432">
    <property type="protein sequence ID" value="CAG8488593.1"/>
    <property type="molecule type" value="Genomic_DNA"/>
</dbReference>
<name>A0ABM8VZU4_GIGMA</name>
<keyword evidence="8" id="KW-0067">ATP-binding</keyword>
<evidence type="ECO:0000256" key="6">
    <source>
        <dbReference type="ARBA" id="ARBA00022723"/>
    </source>
</evidence>
<keyword evidence="12" id="KW-1185">Reference proteome</keyword>
<dbReference type="SUPFAM" id="SSF52540">
    <property type="entry name" value="P-loop containing nucleoside triphosphate hydrolases"/>
    <property type="match status" value="1"/>
</dbReference>
<sequence length="126" mass="14392">MVLLEGFEPPTTCLGNKHSIPLSYKSTVKKMTDYEKLSQLLVPFLQPNTYLILQGKLGVGKTTLVRFLAKNLGIAEKIISPTFNILQRYPLKNDYYLNHFDFFRLTAADTLDFFSELATDNLNIIE</sequence>
<evidence type="ECO:0000256" key="2">
    <source>
        <dbReference type="ARBA" id="ARBA00007599"/>
    </source>
</evidence>
<evidence type="ECO:0000256" key="4">
    <source>
        <dbReference type="ARBA" id="ARBA00022490"/>
    </source>
</evidence>
<keyword evidence="9" id="KW-0460">Magnesium</keyword>
<dbReference type="InterPro" id="IPR027417">
    <property type="entry name" value="P-loop_NTPase"/>
</dbReference>
<evidence type="ECO:0000256" key="3">
    <source>
        <dbReference type="ARBA" id="ARBA00019010"/>
    </source>
</evidence>
<organism evidence="11 12">
    <name type="scientific">Gigaspora margarita</name>
    <dbReference type="NCBI Taxonomy" id="4874"/>
    <lineage>
        <taxon>Eukaryota</taxon>
        <taxon>Fungi</taxon>
        <taxon>Fungi incertae sedis</taxon>
        <taxon>Mucoromycota</taxon>
        <taxon>Glomeromycotina</taxon>
        <taxon>Glomeromycetes</taxon>
        <taxon>Diversisporales</taxon>
        <taxon>Gigasporaceae</taxon>
        <taxon>Gigaspora</taxon>
    </lineage>
</organism>
<keyword evidence="7" id="KW-0547">Nucleotide-binding</keyword>
<evidence type="ECO:0000256" key="10">
    <source>
        <dbReference type="ARBA" id="ARBA00032441"/>
    </source>
</evidence>
<evidence type="ECO:0000256" key="1">
    <source>
        <dbReference type="ARBA" id="ARBA00004496"/>
    </source>
</evidence>
<keyword evidence="6" id="KW-0479">Metal-binding</keyword>
<comment type="subcellular location">
    <subcellularLocation>
        <location evidence="1">Cytoplasm</location>
    </subcellularLocation>
</comment>
<dbReference type="InterPro" id="IPR003442">
    <property type="entry name" value="T6A_TsaE"/>
</dbReference>
<evidence type="ECO:0000256" key="8">
    <source>
        <dbReference type="ARBA" id="ARBA00022840"/>
    </source>
</evidence>
<keyword evidence="5" id="KW-0819">tRNA processing</keyword>
<evidence type="ECO:0000256" key="9">
    <source>
        <dbReference type="ARBA" id="ARBA00022842"/>
    </source>
</evidence>
<comment type="similarity">
    <text evidence="2">Belongs to the TsaE family.</text>
</comment>
<protein>
    <recommendedName>
        <fullName evidence="3">tRNA threonylcarbamoyladenosine biosynthesis protein TsaE</fullName>
    </recommendedName>
    <alternativeName>
        <fullName evidence="10">t(6)A37 threonylcarbamoyladenosine biosynthesis protein TsaE</fullName>
    </alternativeName>
</protein>
<evidence type="ECO:0000256" key="7">
    <source>
        <dbReference type="ARBA" id="ARBA00022741"/>
    </source>
</evidence>
<dbReference type="Pfam" id="PF02367">
    <property type="entry name" value="TsaE"/>
    <property type="match status" value="1"/>
</dbReference>
<dbReference type="Gene3D" id="3.40.50.300">
    <property type="entry name" value="P-loop containing nucleotide triphosphate hydrolases"/>
    <property type="match status" value="1"/>
</dbReference>
<dbReference type="Proteomes" id="UP000789901">
    <property type="component" value="Unassembled WGS sequence"/>
</dbReference>
<dbReference type="PANTHER" id="PTHR33540:SF2">
    <property type="entry name" value="TRNA THREONYLCARBAMOYLADENOSINE BIOSYNTHESIS PROTEIN TSAE"/>
    <property type="match status" value="1"/>
</dbReference>
<dbReference type="NCBIfam" id="TIGR00150">
    <property type="entry name" value="T6A_YjeE"/>
    <property type="match status" value="1"/>
</dbReference>
<gene>
    <name evidence="11" type="ORF">GMARGA_LOCUS1606</name>
</gene>
<reference evidence="11 12" key="1">
    <citation type="submission" date="2021-06" db="EMBL/GenBank/DDBJ databases">
        <authorList>
            <person name="Kallberg Y."/>
            <person name="Tangrot J."/>
            <person name="Rosling A."/>
        </authorList>
    </citation>
    <scope>NUCLEOTIDE SEQUENCE [LARGE SCALE GENOMIC DNA]</scope>
    <source>
        <strain evidence="11 12">120-4 pot B 10/14</strain>
    </source>
</reference>
<proteinExistence type="inferred from homology"/>
<evidence type="ECO:0000256" key="5">
    <source>
        <dbReference type="ARBA" id="ARBA00022694"/>
    </source>
</evidence>